<organism evidence="2 3">
    <name type="scientific">Alteribacillus iranensis</name>
    <dbReference type="NCBI Taxonomy" id="930128"/>
    <lineage>
        <taxon>Bacteria</taxon>
        <taxon>Bacillati</taxon>
        <taxon>Bacillota</taxon>
        <taxon>Bacilli</taxon>
        <taxon>Bacillales</taxon>
        <taxon>Bacillaceae</taxon>
        <taxon>Alteribacillus</taxon>
    </lineage>
</organism>
<reference evidence="2 3" key="1">
    <citation type="submission" date="2016-10" db="EMBL/GenBank/DDBJ databases">
        <authorList>
            <person name="de Groot N.N."/>
        </authorList>
    </citation>
    <scope>NUCLEOTIDE SEQUENCE [LARGE SCALE GENOMIC DNA]</scope>
    <source>
        <strain evidence="2 3">DSM 23995</strain>
    </source>
</reference>
<dbReference type="Proteomes" id="UP000199516">
    <property type="component" value="Unassembled WGS sequence"/>
</dbReference>
<feature type="transmembrane region" description="Helical" evidence="1">
    <location>
        <begin position="6"/>
        <end position="31"/>
    </location>
</feature>
<protein>
    <submittedName>
        <fullName evidence="2">Uncharacterized protein</fullName>
    </submittedName>
</protein>
<keyword evidence="1" id="KW-0472">Membrane</keyword>
<evidence type="ECO:0000256" key="1">
    <source>
        <dbReference type="SAM" id="Phobius"/>
    </source>
</evidence>
<keyword evidence="1" id="KW-1133">Transmembrane helix</keyword>
<dbReference type="OrthoDB" id="2887914at2"/>
<dbReference type="AlphaFoldDB" id="A0A1I2FAA5"/>
<dbReference type="EMBL" id="FONT01000010">
    <property type="protein sequence ID" value="SFF02292.1"/>
    <property type="molecule type" value="Genomic_DNA"/>
</dbReference>
<evidence type="ECO:0000313" key="2">
    <source>
        <dbReference type="EMBL" id="SFF02292.1"/>
    </source>
</evidence>
<feature type="transmembrane region" description="Helical" evidence="1">
    <location>
        <begin position="43"/>
        <end position="68"/>
    </location>
</feature>
<dbReference type="RefSeq" id="WP_091663892.1">
    <property type="nucleotide sequence ID" value="NZ_FONT01000010.1"/>
</dbReference>
<feature type="transmembrane region" description="Helical" evidence="1">
    <location>
        <begin position="80"/>
        <end position="101"/>
    </location>
</feature>
<proteinExistence type="predicted"/>
<evidence type="ECO:0000313" key="3">
    <source>
        <dbReference type="Proteomes" id="UP000199516"/>
    </source>
</evidence>
<keyword evidence="1" id="KW-0812">Transmembrane</keyword>
<gene>
    <name evidence="2" type="ORF">SAMN05192532_11037</name>
</gene>
<keyword evidence="3" id="KW-1185">Reference proteome</keyword>
<sequence>MSGVDIFFIIVLPLIVSCITIGVTLSMKWMLEREVNNKNPYSVFHFCNIMFTIMMCGTSSIVFHGMVLDGLQKGWLVVTLYAYVYPLPILLILYSICTYVFENYFQPYRIKKGSNVVYLRRKRT</sequence>
<accession>A0A1I2FAA5</accession>
<dbReference type="STRING" id="930128.SAMN05192532_11037"/>
<name>A0A1I2FAA5_9BACI</name>